<comment type="caution">
    <text evidence="5">The sequence shown here is derived from an EMBL/GenBank/DDBJ whole genome shotgun (WGS) entry which is preliminary data.</text>
</comment>
<dbReference type="InterPro" id="IPR019819">
    <property type="entry name" value="Carboxylesterase_B_CS"/>
</dbReference>
<dbReference type="SUPFAM" id="SSF53474">
    <property type="entry name" value="alpha/beta-Hydrolases"/>
    <property type="match status" value="1"/>
</dbReference>
<reference evidence="5" key="1">
    <citation type="submission" date="2018-03" db="EMBL/GenBank/DDBJ databases">
        <authorList>
            <person name="Guldener U."/>
        </authorList>
    </citation>
    <scope>NUCLEOTIDE SEQUENCE</scope>
</reference>
<proteinExistence type="inferred from homology"/>
<dbReference type="GO" id="GO:0016787">
    <property type="term" value="F:hydrolase activity"/>
    <property type="evidence" value="ECO:0007669"/>
    <property type="project" value="UniProtKB-KW"/>
</dbReference>
<keyword evidence="6" id="KW-1185">Reference proteome</keyword>
<feature type="domain" description="Carboxylesterase type B" evidence="4">
    <location>
        <begin position="26"/>
        <end position="509"/>
    </location>
</feature>
<dbReference type="Proteomes" id="UP001187682">
    <property type="component" value="Unassembled WGS sequence"/>
</dbReference>
<feature type="chain" id="PRO_5041775225" description="Carboxylic ester hydrolase" evidence="3">
    <location>
        <begin position="21"/>
        <end position="545"/>
    </location>
</feature>
<dbReference type="InterPro" id="IPR002018">
    <property type="entry name" value="CarbesteraseB"/>
</dbReference>
<keyword evidence="3" id="KW-0732">Signal</keyword>
<keyword evidence="2 3" id="KW-0378">Hydrolase</keyword>
<sequence>MLSLLQVLGLALPLLNGVAARGRASDPTATIKNGTYAGKYVRSLKQDVFLGIPFAQPPVGELRFRNPQPLNESFTETRDAKEYGDSCVGYGNSEDWPHTMSEDCLTLNIVRPTGYSEGDKLPVAVFIHGGGYSMDYSANGVYNLSFIVQESTRMHKPIIAASMDYRLSGWGFLGSQEAVDAGVANLGLKDQRLSLYWIAENIAAFGGDPSKVTIFGESAGGHSVASQALAYGGVDDGLFRAMIIQSAGGGPRGPDLTTYTARYNRLAADVGCDGDDKLDCLRRVPFDALNAAIANSTSGFGPVYDGDFIRGSNGKQLREGNYVKVPLLIGTNADEGTLFAGSPMNSDEEIALYLAGLGYDDDEINVLIHLYPNIDAIGLPREFRNPPNSTRGSMYKRFISLFTDHAFHAFRRYATEAWSDAGLPVYSYLFDSTLPARPEMGAAHWFEIPYVFNNILGLGMQAISPFATGDKDRIALARLMTRMWVSFVHDLDPNNHGVPSVDSWPLYNATGGYGDNFYFHPTEVGTQPDTLRLAGTTFINSVLMK</sequence>
<comment type="similarity">
    <text evidence="1 3">Belongs to the type-B carboxylesterase/lipase family.</text>
</comment>
<organism evidence="5 6">
    <name type="scientific">Cephalotrichum gorgonifer</name>
    <dbReference type="NCBI Taxonomy" id="2041049"/>
    <lineage>
        <taxon>Eukaryota</taxon>
        <taxon>Fungi</taxon>
        <taxon>Dikarya</taxon>
        <taxon>Ascomycota</taxon>
        <taxon>Pezizomycotina</taxon>
        <taxon>Sordariomycetes</taxon>
        <taxon>Hypocreomycetidae</taxon>
        <taxon>Microascales</taxon>
        <taxon>Microascaceae</taxon>
        <taxon>Cephalotrichum</taxon>
    </lineage>
</organism>
<gene>
    <name evidence="5" type="ORF">DNG_06846</name>
</gene>
<evidence type="ECO:0000259" key="4">
    <source>
        <dbReference type="Pfam" id="PF00135"/>
    </source>
</evidence>
<dbReference type="EC" id="3.1.1.-" evidence="3"/>
<evidence type="ECO:0000256" key="3">
    <source>
        <dbReference type="RuleBase" id="RU361235"/>
    </source>
</evidence>
<dbReference type="InterPro" id="IPR019826">
    <property type="entry name" value="Carboxylesterase_B_AS"/>
</dbReference>
<dbReference type="PANTHER" id="PTHR11559">
    <property type="entry name" value="CARBOXYLESTERASE"/>
    <property type="match status" value="1"/>
</dbReference>
<feature type="signal peptide" evidence="3">
    <location>
        <begin position="1"/>
        <end position="20"/>
    </location>
</feature>
<protein>
    <recommendedName>
        <fullName evidence="3">Carboxylic ester hydrolase</fullName>
        <ecNumber evidence="3">3.1.1.-</ecNumber>
    </recommendedName>
</protein>
<dbReference type="PROSITE" id="PS00122">
    <property type="entry name" value="CARBOXYLESTERASE_B_1"/>
    <property type="match status" value="1"/>
</dbReference>
<dbReference type="AlphaFoldDB" id="A0AAE8N383"/>
<evidence type="ECO:0000256" key="1">
    <source>
        <dbReference type="ARBA" id="ARBA00005964"/>
    </source>
</evidence>
<name>A0AAE8N383_9PEZI</name>
<dbReference type="Pfam" id="PF00135">
    <property type="entry name" value="COesterase"/>
    <property type="match status" value="1"/>
</dbReference>
<dbReference type="InterPro" id="IPR029058">
    <property type="entry name" value="AB_hydrolase_fold"/>
</dbReference>
<dbReference type="InterPro" id="IPR050309">
    <property type="entry name" value="Type-B_Carboxylest/Lipase"/>
</dbReference>
<dbReference type="EMBL" id="ONZQ02000009">
    <property type="protein sequence ID" value="SPO04163.1"/>
    <property type="molecule type" value="Genomic_DNA"/>
</dbReference>
<evidence type="ECO:0000313" key="5">
    <source>
        <dbReference type="EMBL" id="SPO04163.1"/>
    </source>
</evidence>
<evidence type="ECO:0000256" key="2">
    <source>
        <dbReference type="ARBA" id="ARBA00022801"/>
    </source>
</evidence>
<dbReference type="Gene3D" id="3.40.50.1820">
    <property type="entry name" value="alpha/beta hydrolase"/>
    <property type="match status" value="1"/>
</dbReference>
<accession>A0AAE8N383</accession>
<dbReference type="PROSITE" id="PS00941">
    <property type="entry name" value="CARBOXYLESTERASE_B_2"/>
    <property type="match status" value="1"/>
</dbReference>
<evidence type="ECO:0000313" key="6">
    <source>
        <dbReference type="Proteomes" id="UP001187682"/>
    </source>
</evidence>